<evidence type="ECO:0008006" key="4">
    <source>
        <dbReference type="Google" id="ProtNLM"/>
    </source>
</evidence>
<dbReference type="RefSeq" id="WP_239101201.1">
    <property type="nucleotide sequence ID" value="NZ_BAABEJ010000008.1"/>
</dbReference>
<feature type="compositionally biased region" description="Basic and acidic residues" evidence="1">
    <location>
        <begin position="80"/>
        <end position="97"/>
    </location>
</feature>
<dbReference type="Pfam" id="PF08962">
    <property type="entry name" value="Rv2632c-like"/>
    <property type="match status" value="1"/>
</dbReference>
<name>A0ABQ4FB33_9ACTN</name>
<protein>
    <recommendedName>
        <fullName evidence="4">DUF1876 domain-containing protein</fullName>
    </recommendedName>
</protein>
<dbReference type="InterPro" id="IPR015057">
    <property type="entry name" value="Rv2632c-like"/>
</dbReference>
<feature type="region of interest" description="Disordered" evidence="1">
    <location>
        <begin position="78"/>
        <end position="99"/>
    </location>
</feature>
<gene>
    <name evidence="2" type="ORF">Mam01_21690</name>
</gene>
<proteinExistence type="predicted"/>
<evidence type="ECO:0000256" key="1">
    <source>
        <dbReference type="SAM" id="MobiDB-lite"/>
    </source>
</evidence>
<dbReference type="Gene3D" id="3.30.160.240">
    <property type="entry name" value="Rv1738"/>
    <property type="match status" value="1"/>
</dbReference>
<sequence>MGAPSLAASSVGATAGAALQTASVLTTGWVPGPYGPGGMLDSWEVVRMESKRWTVEIFVNEDDKDDVTTATAVLYTPSGRRHESVGRARRNPADRPVPEIGDELAAGRALADLGSKLIGDGAEDVAQLAGPAYESY</sequence>
<comment type="caution">
    <text evidence="2">The sequence shown here is derived from an EMBL/GenBank/DDBJ whole genome shotgun (WGS) entry which is preliminary data.</text>
</comment>
<organism evidence="2 3">
    <name type="scientific">Microbispora amethystogenes</name>
    <dbReference type="NCBI Taxonomy" id="1427754"/>
    <lineage>
        <taxon>Bacteria</taxon>
        <taxon>Bacillati</taxon>
        <taxon>Actinomycetota</taxon>
        <taxon>Actinomycetes</taxon>
        <taxon>Streptosporangiales</taxon>
        <taxon>Streptosporangiaceae</taxon>
        <taxon>Microbispora</taxon>
    </lineage>
</organism>
<evidence type="ECO:0000313" key="2">
    <source>
        <dbReference type="EMBL" id="GIH32005.1"/>
    </source>
</evidence>
<keyword evidence="3" id="KW-1185">Reference proteome</keyword>
<reference evidence="2 3" key="1">
    <citation type="submission" date="2021-01" db="EMBL/GenBank/DDBJ databases">
        <title>Whole genome shotgun sequence of Microbispora amethystogenes NBRC 101907.</title>
        <authorList>
            <person name="Komaki H."/>
            <person name="Tamura T."/>
        </authorList>
    </citation>
    <scope>NUCLEOTIDE SEQUENCE [LARGE SCALE GENOMIC DNA]</scope>
    <source>
        <strain evidence="2 3">NBRC 101907</strain>
    </source>
</reference>
<dbReference type="EMBL" id="BOOB01000014">
    <property type="protein sequence ID" value="GIH32005.1"/>
    <property type="molecule type" value="Genomic_DNA"/>
</dbReference>
<evidence type="ECO:0000313" key="3">
    <source>
        <dbReference type="Proteomes" id="UP000651728"/>
    </source>
</evidence>
<dbReference type="Proteomes" id="UP000651728">
    <property type="component" value="Unassembled WGS sequence"/>
</dbReference>
<dbReference type="SUPFAM" id="SSF143212">
    <property type="entry name" value="Rv2632c-like"/>
    <property type="match status" value="1"/>
</dbReference>
<accession>A0ABQ4FB33</accession>
<dbReference type="InterPro" id="IPR038070">
    <property type="entry name" value="Rv2632c-like_sf"/>
</dbReference>